<dbReference type="InterPro" id="IPR001623">
    <property type="entry name" value="DnaJ_domain"/>
</dbReference>
<dbReference type="Pfam" id="PF13174">
    <property type="entry name" value="TPR_6"/>
    <property type="match status" value="1"/>
</dbReference>
<dbReference type="InterPro" id="IPR052758">
    <property type="entry name" value="SRC_co-chaperone"/>
</dbReference>
<dbReference type="SUPFAM" id="SSF46565">
    <property type="entry name" value="Chaperone J-domain"/>
    <property type="match status" value="1"/>
</dbReference>
<keyword evidence="1" id="KW-0802">TPR repeat</keyword>
<feature type="compositionally biased region" description="Polar residues" evidence="2">
    <location>
        <begin position="63"/>
        <end position="87"/>
    </location>
</feature>
<dbReference type="Pfam" id="PF13432">
    <property type="entry name" value="TPR_16"/>
    <property type="match status" value="1"/>
</dbReference>
<dbReference type="PANTHER" id="PTHR44200">
    <property type="entry name" value="DNAJ HOMOLOG SUBFAMILY C MEMBER 7"/>
    <property type="match status" value="1"/>
</dbReference>
<feature type="compositionally biased region" description="Low complexity" evidence="2">
    <location>
        <begin position="19"/>
        <end position="43"/>
    </location>
</feature>
<keyword evidence="5" id="KW-1185">Reference proteome</keyword>
<dbReference type="SUPFAM" id="SSF48452">
    <property type="entry name" value="TPR-like"/>
    <property type="match status" value="3"/>
</dbReference>
<name>A0A9P6NAQ9_9BASI</name>
<dbReference type="Proteomes" id="UP000886653">
    <property type="component" value="Unassembled WGS sequence"/>
</dbReference>
<feature type="repeat" description="TPR" evidence="1">
    <location>
        <begin position="357"/>
        <end position="390"/>
    </location>
</feature>
<comment type="caution">
    <text evidence="4">The sequence shown here is derived from an EMBL/GenBank/DDBJ whole genome shotgun (WGS) entry which is preliminary data.</text>
</comment>
<dbReference type="OrthoDB" id="2503718at2759"/>
<reference evidence="4" key="1">
    <citation type="submission" date="2013-11" db="EMBL/GenBank/DDBJ databases">
        <title>Genome sequence of the fusiform rust pathogen reveals effectors for host alternation and coevolution with pine.</title>
        <authorList>
            <consortium name="DOE Joint Genome Institute"/>
            <person name="Smith K."/>
            <person name="Pendleton A."/>
            <person name="Kubisiak T."/>
            <person name="Anderson C."/>
            <person name="Salamov A."/>
            <person name="Aerts A."/>
            <person name="Riley R."/>
            <person name="Clum A."/>
            <person name="Lindquist E."/>
            <person name="Ence D."/>
            <person name="Campbell M."/>
            <person name="Kronenberg Z."/>
            <person name="Feau N."/>
            <person name="Dhillon B."/>
            <person name="Hamelin R."/>
            <person name="Burleigh J."/>
            <person name="Smith J."/>
            <person name="Yandell M."/>
            <person name="Nelson C."/>
            <person name="Grigoriev I."/>
            <person name="Davis J."/>
        </authorList>
    </citation>
    <scope>NUCLEOTIDE SEQUENCE</scope>
    <source>
        <strain evidence="4">G11</strain>
    </source>
</reference>
<feature type="repeat" description="TPR" evidence="1">
    <location>
        <begin position="117"/>
        <end position="150"/>
    </location>
</feature>
<dbReference type="Pfam" id="PF13414">
    <property type="entry name" value="TPR_11"/>
    <property type="match status" value="1"/>
</dbReference>
<dbReference type="SMART" id="SM00028">
    <property type="entry name" value="TPR"/>
    <property type="match status" value="6"/>
</dbReference>
<feature type="domain" description="J" evidence="3">
    <location>
        <begin position="486"/>
        <end position="547"/>
    </location>
</feature>
<evidence type="ECO:0000256" key="1">
    <source>
        <dbReference type="PROSITE-ProRule" id="PRU00339"/>
    </source>
</evidence>
<dbReference type="Gene3D" id="1.25.40.10">
    <property type="entry name" value="Tetratricopeptide repeat domain"/>
    <property type="match status" value="1"/>
</dbReference>
<dbReference type="Pfam" id="PF00226">
    <property type="entry name" value="DnaJ"/>
    <property type="match status" value="1"/>
</dbReference>
<proteinExistence type="predicted"/>
<evidence type="ECO:0000256" key="2">
    <source>
        <dbReference type="SAM" id="MobiDB-lite"/>
    </source>
</evidence>
<dbReference type="PANTHER" id="PTHR44200:SF1">
    <property type="entry name" value="DNAJ HOMOLOG SUBFAMILY C MEMBER 7"/>
    <property type="match status" value="1"/>
</dbReference>
<dbReference type="PROSITE" id="PS50076">
    <property type="entry name" value="DNAJ_2"/>
    <property type="match status" value="1"/>
</dbReference>
<dbReference type="InterPro" id="IPR019734">
    <property type="entry name" value="TPR_rpt"/>
</dbReference>
<evidence type="ECO:0000313" key="5">
    <source>
        <dbReference type="Proteomes" id="UP000886653"/>
    </source>
</evidence>
<sequence>MSDPPARSCIPPDSDFTFTSIPSKPASKPTSSTPSKQSTPNKSNLRFNNVNSASPGPKVARATRSTKNSTGPTLAKTNGSWSTTKPTKNGEVSAAKGVSGSPSSPTPGSPQTPEVLAEEKKAEGNVQFRLKKYPEAVALYTEAVKLDPTNAAYLTNRAAALMALKRYGPALSDMQLAISPAFSQSEPDGKASSKNILRLVRCLVALGQLFQARQALTNLLNAYPGLAEGVNQVKRLGELEKTLTSIQTNRARQDWSMVLFGIDRLQREVEGGTLISKEWIGWKVEALCGKKRWEEAQSLSIDLVRNHTSDPEALYYRALVMYLQGNLSGTITHCQEALRCDPDFTKARNLLRQSRSIETAKEAGNTAFKAADYSTAIEKYLQAAAIDPKNESLTVILDSNRAQSLYKMTRCREAIEVCSHILKIDDKHFKALRTRARAQVVESEFDAAIADFQNAAKHAPSEKDKAELMREIKLTKVKLAKSKYKDHYEILGVSRHATDDEIKKAFRKQSLIHHPDKGGNEDKFKEINESYTVLQNPTTRRQFDMVDPDDPSPSCRHGGGFGHDDDDEMNVNMADLFGASFGGGGGGGGRFRPSSNGFGSSSFFMHTSGY</sequence>
<evidence type="ECO:0000313" key="4">
    <source>
        <dbReference type="EMBL" id="KAG0140852.1"/>
    </source>
</evidence>
<accession>A0A9P6NAQ9</accession>
<dbReference type="Gene3D" id="1.10.287.110">
    <property type="entry name" value="DnaJ domain"/>
    <property type="match status" value="1"/>
</dbReference>
<dbReference type="SMART" id="SM00271">
    <property type="entry name" value="DnaJ"/>
    <property type="match status" value="1"/>
</dbReference>
<dbReference type="PROSITE" id="PS50005">
    <property type="entry name" value="TPR"/>
    <property type="match status" value="2"/>
</dbReference>
<dbReference type="AlphaFoldDB" id="A0A9P6NAQ9"/>
<dbReference type="InterPro" id="IPR011990">
    <property type="entry name" value="TPR-like_helical_dom_sf"/>
</dbReference>
<feature type="compositionally biased region" description="Polar residues" evidence="2">
    <location>
        <begin position="44"/>
        <end position="54"/>
    </location>
</feature>
<gene>
    <name evidence="4" type="ORF">CROQUDRAFT_664609</name>
</gene>
<dbReference type="InterPro" id="IPR036869">
    <property type="entry name" value="J_dom_sf"/>
</dbReference>
<feature type="region of interest" description="Disordered" evidence="2">
    <location>
        <begin position="1"/>
        <end position="117"/>
    </location>
</feature>
<dbReference type="PRINTS" id="PR00625">
    <property type="entry name" value="JDOMAIN"/>
</dbReference>
<organism evidence="4 5">
    <name type="scientific">Cronartium quercuum f. sp. fusiforme G11</name>
    <dbReference type="NCBI Taxonomy" id="708437"/>
    <lineage>
        <taxon>Eukaryota</taxon>
        <taxon>Fungi</taxon>
        <taxon>Dikarya</taxon>
        <taxon>Basidiomycota</taxon>
        <taxon>Pucciniomycotina</taxon>
        <taxon>Pucciniomycetes</taxon>
        <taxon>Pucciniales</taxon>
        <taxon>Coleosporiaceae</taxon>
        <taxon>Cronartium</taxon>
    </lineage>
</organism>
<dbReference type="CDD" id="cd06257">
    <property type="entry name" value="DnaJ"/>
    <property type="match status" value="1"/>
</dbReference>
<protein>
    <recommendedName>
        <fullName evidence="3">J domain-containing protein</fullName>
    </recommendedName>
</protein>
<evidence type="ECO:0000259" key="3">
    <source>
        <dbReference type="PROSITE" id="PS50076"/>
    </source>
</evidence>
<dbReference type="EMBL" id="MU167415">
    <property type="protein sequence ID" value="KAG0140852.1"/>
    <property type="molecule type" value="Genomic_DNA"/>
</dbReference>